<dbReference type="Proteomes" id="UP000601597">
    <property type="component" value="Unassembled WGS sequence"/>
</dbReference>
<evidence type="ECO:0000256" key="1">
    <source>
        <dbReference type="SAM" id="Phobius"/>
    </source>
</evidence>
<keyword evidence="1" id="KW-0812">Transmembrane</keyword>
<evidence type="ECO:0008006" key="4">
    <source>
        <dbReference type="Google" id="ProtNLM"/>
    </source>
</evidence>
<organism evidence="2 3">
    <name type="scientific">Marinobacter zhanjiangensis</name>
    <dbReference type="NCBI Taxonomy" id="578215"/>
    <lineage>
        <taxon>Bacteria</taxon>
        <taxon>Pseudomonadati</taxon>
        <taxon>Pseudomonadota</taxon>
        <taxon>Gammaproteobacteria</taxon>
        <taxon>Pseudomonadales</taxon>
        <taxon>Marinobacteraceae</taxon>
        <taxon>Marinobacter</taxon>
    </lineage>
</organism>
<name>A0ABQ3B1Z8_9GAMM</name>
<keyword evidence="3" id="KW-1185">Reference proteome</keyword>
<dbReference type="Pfam" id="PF13430">
    <property type="entry name" value="DUF4112"/>
    <property type="match status" value="1"/>
</dbReference>
<dbReference type="EMBL" id="BMXV01000005">
    <property type="protein sequence ID" value="GGY74780.1"/>
    <property type="molecule type" value="Genomic_DNA"/>
</dbReference>
<proteinExistence type="predicted"/>
<feature type="transmembrane region" description="Helical" evidence="1">
    <location>
        <begin position="48"/>
        <end position="69"/>
    </location>
</feature>
<comment type="caution">
    <text evidence="2">The sequence shown here is derived from an EMBL/GenBank/DDBJ whole genome shotgun (WGS) entry which is preliminary data.</text>
</comment>
<gene>
    <name evidence="2" type="ORF">GCM10007071_22440</name>
</gene>
<protein>
    <recommendedName>
        <fullName evidence="4">DUF4112 domain-containing protein</fullName>
    </recommendedName>
</protein>
<dbReference type="InterPro" id="IPR025187">
    <property type="entry name" value="DUF4112"/>
</dbReference>
<accession>A0ABQ3B1Z8</accession>
<dbReference type="PANTHER" id="PTHR35519">
    <property type="entry name" value="MEMBRANE PROTEINS"/>
    <property type="match status" value="1"/>
</dbReference>
<reference evidence="3" key="1">
    <citation type="journal article" date="2019" name="Int. J. Syst. Evol. Microbiol.">
        <title>The Global Catalogue of Microorganisms (GCM) 10K type strain sequencing project: providing services to taxonomists for standard genome sequencing and annotation.</title>
        <authorList>
            <consortium name="The Broad Institute Genomics Platform"/>
            <consortium name="The Broad Institute Genome Sequencing Center for Infectious Disease"/>
            <person name="Wu L."/>
            <person name="Ma J."/>
        </authorList>
    </citation>
    <scope>NUCLEOTIDE SEQUENCE [LARGE SCALE GENOMIC DNA]</scope>
    <source>
        <strain evidence="3">KCTC 22280</strain>
    </source>
</reference>
<keyword evidence="1" id="KW-0472">Membrane</keyword>
<keyword evidence="1" id="KW-1133">Transmembrane helix</keyword>
<dbReference type="PANTHER" id="PTHR35519:SF2">
    <property type="entry name" value="PH DOMAIN PROTEIN"/>
    <property type="match status" value="1"/>
</dbReference>
<sequence>MTTDRTATAADAALRRAASLHRIERFSRLMDSAVRIPFTRVNIGLDGLLGLIPVVGDVTGLLLSGYVLVESQRAGASRRVQAHMVKNILLDAVVGSVPVVGDVFDVMYKANLRNARLLRRELEADGIEPGETG</sequence>
<evidence type="ECO:0000313" key="3">
    <source>
        <dbReference type="Proteomes" id="UP000601597"/>
    </source>
</evidence>
<dbReference type="RefSeq" id="WP_189576449.1">
    <property type="nucleotide sequence ID" value="NZ_BMXV01000005.1"/>
</dbReference>
<evidence type="ECO:0000313" key="2">
    <source>
        <dbReference type="EMBL" id="GGY74780.1"/>
    </source>
</evidence>